<dbReference type="InterPro" id="IPR015915">
    <property type="entry name" value="Kelch-typ_b-propeller"/>
</dbReference>
<dbReference type="InParanoid" id="H3CVT8"/>
<dbReference type="InterPro" id="IPR006652">
    <property type="entry name" value="Kelch_1"/>
</dbReference>
<dbReference type="Gene3D" id="2.120.10.80">
    <property type="entry name" value="Kelch-type beta propeller"/>
    <property type="match status" value="2"/>
</dbReference>
<dbReference type="Gene3D" id="1.25.40.420">
    <property type="match status" value="1"/>
</dbReference>
<dbReference type="PRINTS" id="PR00501">
    <property type="entry name" value="KELCHREPEAT"/>
</dbReference>
<dbReference type="PANTHER" id="PTHR24412:SF441">
    <property type="entry name" value="KELCH-LIKE PROTEIN 28"/>
    <property type="match status" value="1"/>
</dbReference>
<evidence type="ECO:0000313" key="5">
    <source>
        <dbReference type="Proteomes" id="UP000007303"/>
    </source>
</evidence>
<name>H3CVT8_TETNG</name>
<sequence>RALFIRWSRPDESHFVIMELSPAMMQLIIEFAYTNNIPVTEKTVRELLQTAGFLNIRSISNKCCNFLGDMLCTENCISIYQLTKYHFCIPHEQKAYKFILNNFESVETSKEFPQLEMENLCSIIASDHLCVCNEAVVFKAIIQWITYAIEFNIMNQMDAFDRPLIVARNAMAYPRFPKSILLATGGWSGNHPTQAVEAYDISTHHWVTPGSQLDRRRAYHGIVFLNGSIYCLGGFDRLEKFNIVQKYDFHTGMWSEVAPMHYRRCYISVTVLNGKIYAIGGYDGYERLKTAECYNLEDNQWTLIAQMNEQRSDASCTTLNNKIYICGGFNGTECLQTCESYNPLEDEWTLFAPMSIQRSGVGVIASLTCVYAIGGTDGNTRLSTAEVYNPRSDSWSALPSMHIPRSNFGIELFNGLIFAVAGFNGQTTTRKVEYYNIRTDEWKEADDMSISRSGLSCCLVSDLPHINEYIFPRQELHLLKPTKKK</sequence>
<dbReference type="InterPro" id="IPR011333">
    <property type="entry name" value="SKP1/BTB/POZ_sf"/>
</dbReference>
<dbReference type="SUPFAM" id="SSF54695">
    <property type="entry name" value="POZ domain"/>
    <property type="match status" value="1"/>
</dbReference>
<keyword evidence="5" id="KW-1185">Reference proteome</keyword>
<dbReference type="Pfam" id="PF07707">
    <property type="entry name" value="BACK"/>
    <property type="match status" value="1"/>
</dbReference>
<protein>
    <submittedName>
        <fullName evidence="4">Kelch like family member 10</fullName>
    </submittedName>
</protein>
<dbReference type="Pfam" id="PF24681">
    <property type="entry name" value="Kelch_KLHDC2_KLHL20_DRC7"/>
    <property type="match status" value="1"/>
</dbReference>
<accession>H3CVT8</accession>
<evidence type="ECO:0000256" key="1">
    <source>
        <dbReference type="ARBA" id="ARBA00022441"/>
    </source>
</evidence>
<dbReference type="SUPFAM" id="SSF117281">
    <property type="entry name" value="Kelch motif"/>
    <property type="match status" value="2"/>
</dbReference>
<reference evidence="4" key="3">
    <citation type="submission" date="2025-09" db="UniProtKB">
        <authorList>
            <consortium name="Ensembl"/>
        </authorList>
    </citation>
    <scope>IDENTIFICATION</scope>
</reference>
<feature type="domain" description="BACK" evidence="3">
    <location>
        <begin position="76"/>
        <end position="150"/>
    </location>
</feature>
<dbReference type="SMART" id="SM00875">
    <property type="entry name" value="BACK"/>
    <property type="match status" value="1"/>
</dbReference>
<evidence type="ECO:0000256" key="2">
    <source>
        <dbReference type="ARBA" id="ARBA00022737"/>
    </source>
</evidence>
<dbReference type="InterPro" id="IPR000210">
    <property type="entry name" value="BTB/POZ_dom"/>
</dbReference>
<dbReference type="Pfam" id="PF00651">
    <property type="entry name" value="BTB"/>
    <property type="match status" value="1"/>
</dbReference>
<dbReference type="STRING" id="99883.ENSTNIP00000012372"/>
<dbReference type="InterPro" id="IPR011705">
    <property type="entry name" value="BACK"/>
</dbReference>
<proteinExistence type="predicted"/>
<dbReference type="Gene3D" id="3.30.710.10">
    <property type="entry name" value="Potassium Channel Kv1.1, Chain A"/>
    <property type="match status" value="1"/>
</dbReference>
<reference evidence="4" key="2">
    <citation type="submission" date="2025-08" db="UniProtKB">
        <authorList>
            <consortium name="Ensembl"/>
        </authorList>
    </citation>
    <scope>IDENTIFICATION</scope>
</reference>
<dbReference type="Pfam" id="PF01344">
    <property type="entry name" value="Kelch_1"/>
    <property type="match status" value="2"/>
</dbReference>
<reference evidence="5" key="1">
    <citation type="journal article" date="2004" name="Nature">
        <title>Genome duplication in the teleost fish Tetraodon nigroviridis reveals the early vertebrate proto-karyotype.</title>
        <authorList>
            <person name="Jaillon O."/>
            <person name="Aury J.-M."/>
            <person name="Brunet F."/>
            <person name="Petit J.-L."/>
            <person name="Stange-Thomann N."/>
            <person name="Mauceli E."/>
            <person name="Bouneau L."/>
            <person name="Fischer C."/>
            <person name="Ozouf-Costaz C."/>
            <person name="Bernot A."/>
            <person name="Nicaud S."/>
            <person name="Jaffe D."/>
            <person name="Fisher S."/>
            <person name="Lutfalla G."/>
            <person name="Dossat C."/>
            <person name="Segurens B."/>
            <person name="Dasilva C."/>
            <person name="Salanoubat M."/>
            <person name="Levy M."/>
            <person name="Boudet N."/>
            <person name="Castellano S."/>
            <person name="Anthouard V."/>
            <person name="Jubin C."/>
            <person name="Castelli V."/>
            <person name="Katinka M."/>
            <person name="Vacherie B."/>
            <person name="Biemont C."/>
            <person name="Skalli Z."/>
            <person name="Cattolico L."/>
            <person name="Poulain J."/>
            <person name="De Berardinis V."/>
            <person name="Cruaud C."/>
            <person name="Duprat S."/>
            <person name="Brottier P."/>
            <person name="Coutanceau J.-P."/>
            <person name="Gouzy J."/>
            <person name="Parra G."/>
            <person name="Lardier G."/>
            <person name="Chapple C."/>
            <person name="McKernan K.J."/>
            <person name="McEwan P."/>
            <person name="Bosak S."/>
            <person name="Kellis M."/>
            <person name="Volff J.-N."/>
            <person name="Guigo R."/>
            <person name="Zody M.C."/>
            <person name="Mesirov J."/>
            <person name="Lindblad-Toh K."/>
            <person name="Birren B."/>
            <person name="Nusbaum C."/>
            <person name="Kahn D."/>
            <person name="Robinson-Rechavi M."/>
            <person name="Laudet V."/>
            <person name="Schachter V."/>
            <person name="Quetier F."/>
            <person name="Saurin W."/>
            <person name="Scarpelli C."/>
            <person name="Wincker P."/>
            <person name="Lander E.S."/>
            <person name="Weissenbach J."/>
            <person name="Roest Crollius H."/>
        </authorList>
    </citation>
    <scope>NUCLEOTIDE SEQUENCE [LARGE SCALE GENOMIC DNA]</scope>
</reference>
<keyword evidence="2" id="KW-0677">Repeat</keyword>
<keyword evidence="1" id="KW-0880">Kelch repeat</keyword>
<dbReference type="GeneTree" id="ENSGT00940000154664"/>
<dbReference type="AlphaFoldDB" id="H3CVT8"/>
<dbReference type="SMART" id="SM00612">
    <property type="entry name" value="Kelch"/>
    <property type="match status" value="6"/>
</dbReference>
<dbReference type="OMA" id="YKTNQWS"/>
<dbReference type="Proteomes" id="UP000007303">
    <property type="component" value="Unassembled WGS sequence"/>
</dbReference>
<evidence type="ECO:0000259" key="3">
    <source>
        <dbReference type="SMART" id="SM00875"/>
    </source>
</evidence>
<evidence type="ECO:0000313" key="4">
    <source>
        <dbReference type="Ensembl" id="ENSTNIP00000012372.1"/>
    </source>
</evidence>
<organism evidence="4 5">
    <name type="scientific">Tetraodon nigroviridis</name>
    <name type="common">Spotted green pufferfish</name>
    <name type="synonym">Chelonodon nigroviridis</name>
    <dbReference type="NCBI Taxonomy" id="99883"/>
    <lineage>
        <taxon>Eukaryota</taxon>
        <taxon>Metazoa</taxon>
        <taxon>Chordata</taxon>
        <taxon>Craniata</taxon>
        <taxon>Vertebrata</taxon>
        <taxon>Euteleostomi</taxon>
        <taxon>Actinopterygii</taxon>
        <taxon>Neopterygii</taxon>
        <taxon>Teleostei</taxon>
        <taxon>Neoteleostei</taxon>
        <taxon>Acanthomorphata</taxon>
        <taxon>Eupercaria</taxon>
        <taxon>Tetraodontiformes</taxon>
        <taxon>Tetradontoidea</taxon>
        <taxon>Tetraodontidae</taxon>
        <taxon>Tetraodon</taxon>
    </lineage>
</organism>
<dbReference type="Ensembl" id="ENSTNIT00000012563.1">
    <property type="protein sequence ID" value="ENSTNIP00000012372.1"/>
    <property type="gene ID" value="ENSTNIG00000009499.1"/>
</dbReference>
<dbReference type="PANTHER" id="PTHR24412">
    <property type="entry name" value="KELCH PROTEIN"/>
    <property type="match status" value="1"/>
</dbReference>
<dbReference type="HOGENOM" id="CLU_004253_14_1_1"/>